<keyword evidence="3" id="KW-1185">Reference proteome</keyword>
<feature type="region of interest" description="Disordered" evidence="1">
    <location>
        <begin position="41"/>
        <end position="74"/>
    </location>
</feature>
<evidence type="ECO:0000313" key="3">
    <source>
        <dbReference type="Proteomes" id="UP000663879"/>
    </source>
</evidence>
<reference evidence="2" key="1">
    <citation type="submission" date="2021-02" db="EMBL/GenBank/DDBJ databases">
        <authorList>
            <person name="Nowell W R."/>
        </authorList>
    </citation>
    <scope>NUCLEOTIDE SEQUENCE</scope>
    <source>
        <strain evidence="2">Ploen Becks lab</strain>
    </source>
</reference>
<dbReference type="AlphaFoldDB" id="A0A814NAS4"/>
<accession>A0A814NAS4</accession>
<evidence type="ECO:0000256" key="1">
    <source>
        <dbReference type="SAM" id="MobiDB-lite"/>
    </source>
</evidence>
<dbReference type="EMBL" id="CAJNOC010007009">
    <property type="protein sequence ID" value="CAF1090224.1"/>
    <property type="molecule type" value="Genomic_DNA"/>
</dbReference>
<evidence type="ECO:0000313" key="2">
    <source>
        <dbReference type="EMBL" id="CAF1090224.1"/>
    </source>
</evidence>
<protein>
    <submittedName>
        <fullName evidence="2">Uncharacterized protein</fullName>
    </submittedName>
</protein>
<comment type="caution">
    <text evidence="2">The sequence shown here is derived from an EMBL/GenBank/DDBJ whole genome shotgun (WGS) entry which is preliminary data.</text>
</comment>
<proteinExistence type="predicted"/>
<sequence>MKYAHLETKNFYRDTSIQIKESFDNFNGVLSDGLKKIGQILNKENKDEPSANTKKYSVESSSDDSDNEEKESLPLQYSEIPSIYLKSKSIPHFATLLAERIFKPSELRGDVNVYGRSIYGEKKKV</sequence>
<dbReference type="Proteomes" id="UP000663879">
    <property type="component" value="Unassembled WGS sequence"/>
</dbReference>
<organism evidence="2 3">
    <name type="scientific">Brachionus calyciflorus</name>
    <dbReference type="NCBI Taxonomy" id="104777"/>
    <lineage>
        <taxon>Eukaryota</taxon>
        <taxon>Metazoa</taxon>
        <taxon>Spiralia</taxon>
        <taxon>Gnathifera</taxon>
        <taxon>Rotifera</taxon>
        <taxon>Eurotatoria</taxon>
        <taxon>Monogononta</taxon>
        <taxon>Pseudotrocha</taxon>
        <taxon>Ploima</taxon>
        <taxon>Brachionidae</taxon>
        <taxon>Brachionus</taxon>
    </lineage>
</organism>
<gene>
    <name evidence="2" type="ORF">OXX778_LOCUS20633</name>
</gene>
<name>A0A814NAS4_9BILA</name>